<dbReference type="InterPro" id="IPR058626">
    <property type="entry name" value="MdtA-like_b-barrel"/>
</dbReference>
<dbReference type="Gene3D" id="2.40.30.170">
    <property type="match status" value="1"/>
</dbReference>
<organism evidence="8 9">
    <name type="scientific">Sphingobium lignivorans</name>
    <dbReference type="NCBI Taxonomy" id="2735886"/>
    <lineage>
        <taxon>Bacteria</taxon>
        <taxon>Pseudomonadati</taxon>
        <taxon>Pseudomonadota</taxon>
        <taxon>Alphaproteobacteria</taxon>
        <taxon>Sphingomonadales</taxon>
        <taxon>Sphingomonadaceae</taxon>
        <taxon>Sphingobium</taxon>
    </lineage>
</organism>
<gene>
    <name evidence="8" type="ORF">HNP60_000354</name>
</gene>
<evidence type="ECO:0000259" key="5">
    <source>
        <dbReference type="Pfam" id="PF25917"/>
    </source>
</evidence>
<dbReference type="Pfam" id="PF25917">
    <property type="entry name" value="BSH_RND"/>
    <property type="match status" value="1"/>
</dbReference>
<comment type="subcellular location">
    <subcellularLocation>
        <location evidence="1">Cell envelope</location>
    </subcellularLocation>
</comment>
<dbReference type="RefSeq" id="WP_184149422.1">
    <property type="nucleotide sequence ID" value="NZ_JACHKA010000001.1"/>
</dbReference>
<feature type="region of interest" description="Disordered" evidence="3">
    <location>
        <begin position="363"/>
        <end position="384"/>
    </location>
</feature>
<dbReference type="InterPro" id="IPR058627">
    <property type="entry name" value="MdtA-like_C"/>
</dbReference>
<feature type="compositionally biased region" description="Low complexity" evidence="3">
    <location>
        <begin position="367"/>
        <end position="384"/>
    </location>
</feature>
<name>A0ABR6NAS9_9SPHN</name>
<evidence type="ECO:0000313" key="9">
    <source>
        <dbReference type="Proteomes" id="UP001138540"/>
    </source>
</evidence>
<sequence>MAITLSSALLVALSACGGDGKQQQPGAGGPGQKTVGFVVVQPQDVPLETVLAGRVNAYLTSEVRPQISGVILRRLFTEGALVRAGEPLYQIDPAPYRATAAEAQANLASAQASAQAARALAERYKPLVAIQAISEQDYTNAVAAAEQAEAAVAQRRAALETARINLRFTTVPAPISGRIGRSLVTPGGLATSNQATALAVINQLDPIFVDIQQSAGNLLALRRLLARGGASPSSADVRLLLEDGSEYEGVGRVQFSETLVDPATGTVTLRARFSNPDGLLLPGMFVRARFAQAVDRGAFLVPQAAVTRDGKGGARLFIAGRDNKAEARSVQAPRTLGANWVVTDGLKAGDRVIVQGTGDLRPGQDIRAVPADAPQPVAPARAGG</sequence>
<dbReference type="InterPro" id="IPR006143">
    <property type="entry name" value="RND_pump_MFP"/>
</dbReference>
<feature type="domain" description="Multidrug resistance protein MdtA-like barrel-sandwich hybrid" evidence="5">
    <location>
        <begin position="61"/>
        <end position="201"/>
    </location>
</feature>
<dbReference type="PANTHER" id="PTHR30158:SF3">
    <property type="entry name" value="MULTIDRUG EFFLUX PUMP SUBUNIT ACRA-RELATED"/>
    <property type="match status" value="1"/>
</dbReference>
<evidence type="ECO:0000259" key="4">
    <source>
        <dbReference type="Pfam" id="PF25876"/>
    </source>
</evidence>
<dbReference type="NCBIfam" id="TIGR01730">
    <property type="entry name" value="RND_mfp"/>
    <property type="match status" value="1"/>
</dbReference>
<feature type="domain" description="Multidrug resistance protein MdtA-like alpha-helical hairpin" evidence="4">
    <location>
        <begin position="100"/>
        <end position="169"/>
    </location>
</feature>
<keyword evidence="9" id="KW-1185">Reference proteome</keyword>
<evidence type="ECO:0000256" key="3">
    <source>
        <dbReference type="SAM" id="MobiDB-lite"/>
    </source>
</evidence>
<feature type="domain" description="Multidrug resistance protein MdtA-like beta-barrel" evidence="6">
    <location>
        <begin position="206"/>
        <end position="291"/>
    </location>
</feature>
<proteinExistence type="inferred from homology"/>
<protein>
    <submittedName>
        <fullName evidence="8">Membrane fusion protein (Multidrug efflux system)</fullName>
    </submittedName>
</protein>
<dbReference type="InterPro" id="IPR058624">
    <property type="entry name" value="MdtA-like_HH"/>
</dbReference>
<dbReference type="Pfam" id="PF25967">
    <property type="entry name" value="RND-MFP_C"/>
    <property type="match status" value="1"/>
</dbReference>
<dbReference type="SUPFAM" id="SSF111369">
    <property type="entry name" value="HlyD-like secretion proteins"/>
    <property type="match status" value="1"/>
</dbReference>
<comment type="caution">
    <text evidence="8">The sequence shown here is derived from an EMBL/GenBank/DDBJ whole genome shotgun (WGS) entry which is preliminary data.</text>
</comment>
<reference evidence="8 9" key="1">
    <citation type="submission" date="2020-08" db="EMBL/GenBank/DDBJ databases">
        <title>Exploring microbial biodiversity for novel pathways involved in the catabolism of aromatic compounds derived from lignin.</title>
        <authorList>
            <person name="Elkins J."/>
        </authorList>
    </citation>
    <scope>NUCLEOTIDE SEQUENCE [LARGE SCALE GENOMIC DNA]</scope>
    <source>
        <strain evidence="8 9">B1D3A</strain>
    </source>
</reference>
<evidence type="ECO:0000256" key="1">
    <source>
        <dbReference type="ARBA" id="ARBA00004196"/>
    </source>
</evidence>
<evidence type="ECO:0000259" key="7">
    <source>
        <dbReference type="Pfam" id="PF25967"/>
    </source>
</evidence>
<dbReference type="Pfam" id="PF25944">
    <property type="entry name" value="Beta-barrel_RND"/>
    <property type="match status" value="1"/>
</dbReference>
<accession>A0ABR6NAS9</accession>
<evidence type="ECO:0000256" key="2">
    <source>
        <dbReference type="ARBA" id="ARBA00009477"/>
    </source>
</evidence>
<dbReference type="EMBL" id="JACHKA010000001">
    <property type="protein sequence ID" value="MBB5984380.1"/>
    <property type="molecule type" value="Genomic_DNA"/>
</dbReference>
<comment type="similarity">
    <text evidence="2">Belongs to the membrane fusion protein (MFP) (TC 8.A.1) family.</text>
</comment>
<dbReference type="PANTHER" id="PTHR30158">
    <property type="entry name" value="ACRA/E-RELATED COMPONENT OF DRUG EFFLUX TRANSPORTER"/>
    <property type="match status" value="1"/>
</dbReference>
<dbReference type="Proteomes" id="UP001138540">
    <property type="component" value="Unassembled WGS sequence"/>
</dbReference>
<dbReference type="Pfam" id="PF25876">
    <property type="entry name" value="HH_MFP_RND"/>
    <property type="match status" value="1"/>
</dbReference>
<dbReference type="InterPro" id="IPR058625">
    <property type="entry name" value="MdtA-like_BSH"/>
</dbReference>
<evidence type="ECO:0000313" key="8">
    <source>
        <dbReference type="EMBL" id="MBB5984380.1"/>
    </source>
</evidence>
<dbReference type="Gene3D" id="1.10.287.470">
    <property type="entry name" value="Helix hairpin bin"/>
    <property type="match status" value="1"/>
</dbReference>
<feature type="domain" description="Multidrug resistance protein MdtA-like C-terminal permuted SH3" evidence="7">
    <location>
        <begin position="298"/>
        <end position="357"/>
    </location>
</feature>
<dbReference type="Gene3D" id="2.40.50.100">
    <property type="match status" value="1"/>
</dbReference>
<evidence type="ECO:0000259" key="6">
    <source>
        <dbReference type="Pfam" id="PF25944"/>
    </source>
</evidence>
<dbReference type="Gene3D" id="2.40.420.20">
    <property type="match status" value="1"/>
</dbReference>